<proteinExistence type="predicted"/>
<reference evidence="1 2" key="2">
    <citation type="journal article" date="2022" name="Mar. Drugs">
        <title>Bioassay-Guided Fractionation Leads to the Detection of Cholic Acid Generated by the Rare Thalassomonas sp.</title>
        <authorList>
            <person name="Pheiffer F."/>
            <person name="Schneider Y.K."/>
            <person name="Hansen E.H."/>
            <person name="Andersen J.H."/>
            <person name="Isaksson J."/>
            <person name="Busche T."/>
            <person name="R C."/>
            <person name="Kalinowski J."/>
            <person name="Zyl L.V."/>
            <person name="Trindade M."/>
        </authorList>
    </citation>
    <scope>NUCLEOTIDE SEQUENCE [LARGE SCALE GENOMIC DNA]</scope>
    <source>
        <strain evidence="1 2">XOM25</strain>
    </source>
</reference>
<evidence type="ECO:0000313" key="2">
    <source>
        <dbReference type="Proteomes" id="UP000032352"/>
    </source>
</evidence>
<dbReference type="Proteomes" id="UP000032352">
    <property type="component" value="Chromosome"/>
</dbReference>
<dbReference type="SUPFAM" id="SSF160272">
    <property type="entry name" value="Shew3726-like"/>
    <property type="match status" value="1"/>
</dbReference>
<dbReference type="KEGG" id="tvd:SG34_029385"/>
<sequence length="77" mass="9086">MNQAILFNDDIHFNAAHNAWSFTGLMAGQKVTVFIKESYPDKNMQITDCVRFDWEEAVEIWLEQHEPDHNNEIHLKL</sequence>
<evidence type="ECO:0000313" key="1">
    <source>
        <dbReference type="EMBL" id="WDE05344.1"/>
    </source>
</evidence>
<protein>
    <submittedName>
        <fullName evidence="1">Uncharacterized protein</fullName>
    </submittedName>
</protein>
<dbReference type="EMBL" id="CP059733">
    <property type="protein sequence ID" value="WDE05344.1"/>
    <property type="molecule type" value="Genomic_DNA"/>
</dbReference>
<name>A0AAE9Z3F3_9GAMM</name>
<keyword evidence="2" id="KW-1185">Reference proteome</keyword>
<gene>
    <name evidence="1" type="ORF">SG34_029385</name>
</gene>
<dbReference type="RefSeq" id="WP_044838938.1">
    <property type="nucleotide sequence ID" value="NZ_CP059733.1"/>
</dbReference>
<organism evidence="1 2">
    <name type="scientific">Thalassomonas viridans</name>
    <dbReference type="NCBI Taxonomy" id="137584"/>
    <lineage>
        <taxon>Bacteria</taxon>
        <taxon>Pseudomonadati</taxon>
        <taxon>Pseudomonadota</taxon>
        <taxon>Gammaproteobacteria</taxon>
        <taxon>Alteromonadales</taxon>
        <taxon>Colwelliaceae</taxon>
        <taxon>Thalassomonas</taxon>
    </lineage>
</organism>
<dbReference type="Gene3D" id="3.30.160.140">
    <property type="entry name" value="Shew3726-like"/>
    <property type="match status" value="1"/>
</dbReference>
<reference evidence="1 2" key="1">
    <citation type="journal article" date="2015" name="Genome Announc.">
        <title>Draft Genome Sequences of Marine Isolates of Thalassomonas viridans and Thalassomonas actiniarum.</title>
        <authorList>
            <person name="Olonade I."/>
            <person name="van Zyl L.J."/>
            <person name="Trindade M."/>
        </authorList>
    </citation>
    <scope>NUCLEOTIDE SEQUENCE [LARGE SCALE GENOMIC DNA]</scope>
    <source>
        <strain evidence="1 2">XOM25</strain>
    </source>
</reference>
<dbReference type="InterPro" id="IPR036692">
    <property type="entry name" value="Shew3726-like_sf"/>
</dbReference>
<accession>A0AAE9Z3F3</accession>
<dbReference type="AlphaFoldDB" id="A0AAE9Z3F3"/>